<proteinExistence type="predicted"/>
<keyword evidence="1" id="KW-0732">Signal</keyword>
<reference evidence="2" key="2">
    <citation type="submission" date="2014-07" db="EMBL/GenBank/DDBJ databases">
        <authorList>
            <person name="Hull J."/>
        </authorList>
    </citation>
    <scope>NUCLEOTIDE SEQUENCE</scope>
</reference>
<evidence type="ECO:0000313" key="2">
    <source>
        <dbReference type="EMBL" id="JAG11265.1"/>
    </source>
</evidence>
<gene>
    <name evidence="2" type="primary">murD_1</name>
    <name evidence="2" type="ORF">CM83_51644</name>
</gene>
<reference evidence="2" key="1">
    <citation type="journal article" date="2014" name="PLoS ONE">
        <title>Transcriptome-Based Identification of ABC Transporters in the Western Tarnished Plant Bug Lygus hesperus.</title>
        <authorList>
            <person name="Hull J.J."/>
            <person name="Chaney K."/>
            <person name="Geib S.M."/>
            <person name="Fabrick J.A."/>
            <person name="Brent C.S."/>
            <person name="Walsh D."/>
            <person name="Lavine L.C."/>
        </authorList>
    </citation>
    <scope>NUCLEOTIDE SEQUENCE</scope>
</reference>
<evidence type="ECO:0000256" key="1">
    <source>
        <dbReference type="SAM" id="SignalP"/>
    </source>
</evidence>
<protein>
    <submittedName>
        <fullName evidence="2">UDP-N-acetylmuramoylalanine--D-glutamate ligase</fullName>
    </submittedName>
</protein>
<feature type="chain" id="PRO_5002052575" evidence="1">
    <location>
        <begin position="21"/>
        <end position="191"/>
    </location>
</feature>
<dbReference type="EMBL" id="GBHO01032339">
    <property type="protein sequence ID" value="JAG11265.1"/>
    <property type="molecule type" value="Transcribed_RNA"/>
</dbReference>
<name>A0A0A9X2D6_LYGHE</name>
<keyword evidence="2" id="KW-0436">Ligase</keyword>
<dbReference type="GO" id="GO:0016874">
    <property type="term" value="F:ligase activity"/>
    <property type="evidence" value="ECO:0007669"/>
    <property type="project" value="UniProtKB-KW"/>
</dbReference>
<sequence>MKYYFYCSFLIGVLVLHGDCKVYEPCELAKELYNIAVSYDGKLRLNSREVVDHVPLLVCIAGYHQYDTNFSSYRISKNNGEYRGIFGLPSIDPPSGNATLDLELQLGKFENDFLRIDQTYWQNDRTNYRFFRRICDTRSTFANEVDCDPSLNHYVFSKFKVPVPTKPNMLFGPHPDRPDNLFIPDFDPFQG</sequence>
<organism evidence="2">
    <name type="scientific">Lygus hesperus</name>
    <name type="common">Western plant bug</name>
    <dbReference type="NCBI Taxonomy" id="30085"/>
    <lineage>
        <taxon>Eukaryota</taxon>
        <taxon>Metazoa</taxon>
        <taxon>Ecdysozoa</taxon>
        <taxon>Arthropoda</taxon>
        <taxon>Hexapoda</taxon>
        <taxon>Insecta</taxon>
        <taxon>Pterygota</taxon>
        <taxon>Neoptera</taxon>
        <taxon>Paraneoptera</taxon>
        <taxon>Hemiptera</taxon>
        <taxon>Heteroptera</taxon>
        <taxon>Panheteroptera</taxon>
        <taxon>Cimicomorpha</taxon>
        <taxon>Miridae</taxon>
        <taxon>Mirini</taxon>
        <taxon>Lygus</taxon>
    </lineage>
</organism>
<accession>A0A0A9X2D6</accession>
<feature type="signal peptide" evidence="1">
    <location>
        <begin position="1"/>
        <end position="20"/>
    </location>
</feature>
<dbReference type="AlphaFoldDB" id="A0A0A9X2D6"/>